<organism evidence="9 10">
    <name type="scientific">Bacteroides ovatus</name>
    <dbReference type="NCBI Taxonomy" id="28116"/>
    <lineage>
        <taxon>Bacteria</taxon>
        <taxon>Pseudomonadati</taxon>
        <taxon>Bacteroidota</taxon>
        <taxon>Bacteroidia</taxon>
        <taxon>Bacteroidales</taxon>
        <taxon>Bacteroidaceae</taxon>
        <taxon>Bacteroides</taxon>
    </lineage>
</organism>
<dbReference type="InterPro" id="IPR004358">
    <property type="entry name" value="Sig_transdc_His_kin-like_C"/>
</dbReference>
<keyword evidence="4" id="KW-0808">Transferase</keyword>
<dbReference type="Pfam" id="PF00512">
    <property type="entry name" value="HisKA"/>
    <property type="match status" value="1"/>
</dbReference>
<feature type="transmembrane region" description="Helical" evidence="7">
    <location>
        <begin position="358"/>
        <end position="383"/>
    </location>
</feature>
<evidence type="ECO:0000256" key="3">
    <source>
        <dbReference type="ARBA" id="ARBA00022553"/>
    </source>
</evidence>
<dbReference type="GO" id="GO:0000155">
    <property type="term" value="F:phosphorelay sensor kinase activity"/>
    <property type="evidence" value="ECO:0007669"/>
    <property type="project" value="InterPro"/>
</dbReference>
<reference evidence="9 10" key="1">
    <citation type="submission" date="2016-10" db="EMBL/GenBank/DDBJ databases">
        <authorList>
            <person name="de Groot N.N."/>
        </authorList>
    </citation>
    <scope>NUCLEOTIDE SEQUENCE [LARGE SCALE GENOMIC DNA]</scope>
    <source>
        <strain evidence="9 10">NLAE-zl-C500</strain>
    </source>
</reference>
<gene>
    <name evidence="9" type="ORF">SAMN05192581_103320</name>
</gene>
<keyword evidence="7" id="KW-1133">Transmembrane helix</keyword>
<dbReference type="SMART" id="SM00388">
    <property type="entry name" value="HisKA"/>
    <property type="match status" value="1"/>
</dbReference>
<evidence type="ECO:0000256" key="7">
    <source>
        <dbReference type="SAM" id="Phobius"/>
    </source>
</evidence>
<keyword evidence="7" id="KW-0472">Membrane</keyword>
<dbReference type="SUPFAM" id="SSF55874">
    <property type="entry name" value="ATPase domain of HSP90 chaperone/DNA topoisomerase II/histidine kinase"/>
    <property type="match status" value="1"/>
</dbReference>
<evidence type="ECO:0000313" key="9">
    <source>
        <dbReference type="EMBL" id="SDB78049.1"/>
    </source>
</evidence>
<dbReference type="RefSeq" id="WP_074558977.1">
    <property type="nucleotide sequence ID" value="NZ_FMYE01000033.1"/>
</dbReference>
<evidence type="ECO:0000256" key="4">
    <source>
        <dbReference type="ARBA" id="ARBA00022679"/>
    </source>
</evidence>
<dbReference type="PROSITE" id="PS50109">
    <property type="entry name" value="HIS_KIN"/>
    <property type="match status" value="1"/>
</dbReference>
<dbReference type="PANTHER" id="PTHR43711">
    <property type="entry name" value="TWO-COMPONENT HISTIDINE KINASE"/>
    <property type="match status" value="1"/>
</dbReference>
<dbReference type="InterPro" id="IPR050736">
    <property type="entry name" value="Sensor_HK_Regulatory"/>
</dbReference>
<dbReference type="EMBL" id="FMYE01000033">
    <property type="protein sequence ID" value="SDB78049.1"/>
    <property type="molecule type" value="Genomic_DNA"/>
</dbReference>
<dbReference type="SMART" id="SM00387">
    <property type="entry name" value="HATPase_c"/>
    <property type="match status" value="1"/>
</dbReference>
<dbReference type="Proteomes" id="UP000183670">
    <property type="component" value="Unassembled WGS sequence"/>
</dbReference>
<dbReference type="InterPro" id="IPR003661">
    <property type="entry name" value="HisK_dim/P_dom"/>
</dbReference>
<dbReference type="CDD" id="cd00082">
    <property type="entry name" value="HisKA"/>
    <property type="match status" value="1"/>
</dbReference>
<dbReference type="SUPFAM" id="SSF47384">
    <property type="entry name" value="Homodimeric domain of signal transducing histidine kinase"/>
    <property type="match status" value="1"/>
</dbReference>
<evidence type="ECO:0000313" key="10">
    <source>
        <dbReference type="Proteomes" id="UP000183670"/>
    </source>
</evidence>
<proteinExistence type="predicted"/>
<protein>
    <recommendedName>
        <fullName evidence="2">histidine kinase</fullName>
        <ecNumber evidence="2">2.7.13.3</ecNumber>
    </recommendedName>
</protein>
<keyword evidence="3" id="KW-0597">Phosphoprotein</keyword>
<dbReference type="InterPro" id="IPR003594">
    <property type="entry name" value="HATPase_dom"/>
</dbReference>
<feature type="domain" description="Histidine kinase" evidence="8">
    <location>
        <begin position="538"/>
        <end position="752"/>
    </location>
</feature>
<evidence type="ECO:0000259" key="8">
    <source>
        <dbReference type="PROSITE" id="PS50109"/>
    </source>
</evidence>
<dbReference type="EC" id="2.7.13.3" evidence="2"/>
<keyword evidence="7" id="KW-0812">Transmembrane</keyword>
<name>A0A1G6G835_BACOV</name>
<accession>A0A1G6G835</accession>
<dbReference type="Gene3D" id="1.10.287.130">
    <property type="match status" value="1"/>
</dbReference>
<evidence type="ECO:0000256" key="1">
    <source>
        <dbReference type="ARBA" id="ARBA00000085"/>
    </source>
</evidence>
<evidence type="ECO:0000256" key="5">
    <source>
        <dbReference type="ARBA" id="ARBA00022777"/>
    </source>
</evidence>
<dbReference type="InterPro" id="IPR005467">
    <property type="entry name" value="His_kinase_dom"/>
</dbReference>
<dbReference type="Gene3D" id="3.30.565.10">
    <property type="entry name" value="Histidine kinase-like ATPase, C-terminal domain"/>
    <property type="match status" value="1"/>
</dbReference>
<dbReference type="InterPro" id="IPR036890">
    <property type="entry name" value="HATPase_C_sf"/>
</dbReference>
<dbReference type="InterPro" id="IPR036097">
    <property type="entry name" value="HisK_dim/P_sf"/>
</dbReference>
<keyword evidence="5 9" id="KW-0418">Kinase</keyword>
<comment type="catalytic activity">
    <reaction evidence="1">
        <text>ATP + protein L-histidine = ADP + protein N-phospho-L-histidine.</text>
        <dbReference type="EC" id="2.7.13.3"/>
    </reaction>
</comment>
<dbReference type="AlphaFoldDB" id="A0A1G6G835"/>
<sequence length="754" mass="87265">MNGVNRGIFRLLPVFLLLFLGVSSCSQKEERRILVIHSYEETYAAYPEFNRMIAEQFEKEKIDADIRTVYLDCESYWEEPELERMRFLVDSVSRDWRPEVILVNEDQATYSLMKCGIQLAKEVPVVFGGVNYPNWGLLKHHPNVTGFHDKIAFNENISVAKELFGEHVRLFTMLDTTYIDRQIRRDAKEQFKGHKVTGFIDNPELSPEEQIRLAQEEGYTRFMAIPLRNARNHSDATFMWVLNRSYRDQCYIQLKRDYTTINIGSICGSPSLTAINEAFGFGEKLLGGYITSLPIQVEEEVKTAVRILHGASPSDIPIVESRKEYVVDWNTMTQIGLSKESIPANYRIINIPFRDEYLFLWGALVASFVLFLILLFASLWWLYLREQMRKKQALIALADEKETLSLAIEGGMTYAWRLDKGCFVFEDAFWASQGLNPRQLSFKEFMSFIHPDHWEGVKFNWRNLKSAHKKIVQELCNFDGKGYQWWEFRYTTKQLSGGEYKTAGLLLNIQDIKDREEELEAARLLAEKAELKQSFLANMSHEIRTPLNSIVGFANILALEDGLSSVEREEYIGTINKNSELLLKLINDILELSRIESGYMSFSFKKCRVRELIDDIYMTHQVLIAPRLEFLKEVDNIPLEINVDRERLIQVLTNFLNNASKFTETGYIKLGYIYLPDEGHVRIYVEDTGRGIPREEQRMIFSRFYKQNEFSQGAGLGLSICQVIIEKLGGRIELKSEVGKGSRFTVILPCRVVS</sequence>
<dbReference type="PROSITE" id="PS51257">
    <property type="entry name" value="PROKAR_LIPOPROTEIN"/>
    <property type="match status" value="1"/>
</dbReference>
<dbReference type="PANTHER" id="PTHR43711:SF31">
    <property type="entry name" value="HISTIDINE KINASE"/>
    <property type="match status" value="1"/>
</dbReference>
<dbReference type="Pfam" id="PF02518">
    <property type="entry name" value="HATPase_c"/>
    <property type="match status" value="1"/>
</dbReference>
<evidence type="ECO:0000256" key="6">
    <source>
        <dbReference type="ARBA" id="ARBA00023012"/>
    </source>
</evidence>
<evidence type="ECO:0000256" key="2">
    <source>
        <dbReference type="ARBA" id="ARBA00012438"/>
    </source>
</evidence>
<keyword evidence="6" id="KW-0902">Two-component regulatory system</keyword>
<dbReference type="PRINTS" id="PR00344">
    <property type="entry name" value="BCTRLSENSOR"/>
</dbReference>